<dbReference type="EMBL" id="QSTF01000091">
    <property type="protein sequence ID" value="RGM33581.1"/>
    <property type="molecule type" value="Genomic_DNA"/>
</dbReference>
<dbReference type="RefSeq" id="WP_117748720.1">
    <property type="nucleotide sequence ID" value="NZ_QSTF01000091.1"/>
</dbReference>
<organism evidence="1 2">
    <name type="scientific">Phocaeicola plebeius</name>
    <dbReference type="NCBI Taxonomy" id="310297"/>
    <lineage>
        <taxon>Bacteria</taxon>
        <taxon>Pseudomonadati</taxon>
        <taxon>Bacteroidota</taxon>
        <taxon>Bacteroidia</taxon>
        <taxon>Bacteroidales</taxon>
        <taxon>Bacteroidaceae</taxon>
        <taxon>Phocaeicola</taxon>
    </lineage>
</organism>
<name>A0A3E4VUK6_9BACT</name>
<proteinExistence type="predicted"/>
<protein>
    <submittedName>
        <fullName evidence="1">Uncharacterized protein</fullName>
    </submittedName>
</protein>
<evidence type="ECO:0000313" key="2">
    <source>
        <dbReference type="Proteomes" id="UP000260780"/>
    </source>
</evidence>
<reference evidence="1 2" key="1">
    <citation type="submission" date="2018-08" db="EMBL/GenBank/DDBJ databases">
        <title>A genome reference for cultivated species of the human gut microbiota.</title>
        <authorList>
            <person name="Zou Y."/>
            <person name="Xue W."/>
            <person name="Luo G."/>
        </authorList>
    </citation>
    <scope>NUCLEOTIDE SEQUENCE [LARGE SCALE GENOMIC DNA]</scope>
    <source>
        <strain evidence="1 2">OM08-14</strain>
    </source>
</reference>
<dbReference type="Proteomes" id="UP000260780">
    <property type="component" value="Unassembled WGS sequence"/>
</dbReference>
<comment type="caution">
    <text evidence="1">The sequence shown here is derived from an EMBL/GenBank/DDBJ whole genome shotgun (WGS) entry which is preliminary data.</text>
</comment>
<dbReference type="AlphaFoldDB" id="A0A3E4VUK6"/>
<sequence>MNKEPRNLATYKEFGKMLRAVADIYSQMGDTPLEEEGWEREEISNAIYFITNKHDFKDFIQPWKDAFLRNPIDVTEAKKWAAYVKSCRDKGIPCDYQEYEKQKS</sequence>
<evidence type="ECO:0000313" key="1">
    <source>
        <dbReference type="EMBL" id="RGM33581.1"/>
    </source>
</evidence>
<gene>
    <name evidence="1" type="ORF">DXC17_17770</name>
</gene>
<accession>A0A3E4VUK6</accession>